<dbReference type="InterPro" id="IPR013130">
    <property type="entry name" value="Fe3_Rdtase_TM_dom"/>
</dbReference>
<name>A0A8K1FJ71_PYTOL</name>
<dbReference type="GO" id="GO:0005886">
    <property type="term" value="C:plasma membrane"/>
    <property type="evidence" value="ECO:0007669"/>
    <property type="project" value="TreeGrafter"/>
</dbReference>
<dbReference type="InterPro" id="IPR050369">
    <property type="entry name" value="RBOH/FRE"/>
</dbReference>
<dbReference type="InterPro" id="IPR039261">
    <property type="entry name" value="FNR_nucleotide-bd"/>
</dbReference>
<dbReference type="GO" id="GO:0016491">
    <property type="term" value="F:oxidoreductase activity"/>
    <property type="evidence" value="ECO:0007669"/>
    <property type="project" value="UniProtKB-KW"/>
</dbReference>
<dbReference type="PROSITE" id="PS50836">
    <property type="entry name" value="DOMON"/>
    <property type="match status" value="1"/>
</dbReference>
<feature type="chain" id="PRO_5035458278" description="DOMON domain-containing protein" evidence="7">
    <location>
        <begin position="22"/>
        <end position="723"/>
    </location>
</feature>
<evidence type="ECO:0000256" key="7">
    <source>
        <dbReference type="SAM" id="SignalP"/>
    </source>
</evidence>
<dbReference type="Pfam" id="PF08022">
    <property type="entry name" value="FAD_binding_8"/>
    <property type="match status" value="1"/>
</dbReference>
<dbReference type="Proteomes" id="UP000794436">
    <property type="component" value="Unassembled WGS sequence"/>
</dbReference>
<feature type="transmembrane region" description="Helical" evidence="6">
    <location>
        <begin position="369"/>
        <end position="386"/>
    </location>
</feature>
<feature type="transmembrane region" description="Helical" evidence="6">
    <location>
        <begin position="206"/>
        <end position="227"/>
    </location>
</feature>
<feature type="transmembrane region" description="Helical" evidence="6">
    <location>
        <begin position="337"/>
        <end position="357"/>
    </location>
</feature>
<dbReference type="InterPro" id="IPR013112">
    <property type="entry name" value="FAD-bd_8"/>
</dbReference>
<evidence type="ECO:0000259" key="8">
    <source>
        <dbReference type="PROSITE" id="PS50836"/>
    </source>
</evidence>
<reference evidence="9" key="1">
    <citation type="submission" date="2019-03" db="EMBL/GenBank/DDBJ databases">
        <title>Long read genome sequence of the mycoparasitic Pythium oligandrum ATCC 38472 isolated from sugarbeet rhizosphere.</title>
        <authorList>
            <person name="Gaulin E."/>
        </authorList>
    </citation>
    <scope>NUCLEOTIDE SEQUENCE</scope>
    <source>
        <strain evidence="9">ATCC 38472_TT</strain>
    </source>
</reference>
<keyword evidence="3 6" id="KW-1133">Transmembrane helix</keyword>
<dbReference type="InterPro" id="IPR005018">
    <property type="entry name" value="DOMON_domain"/>
</dbReference>
<organism evidence="9 10">
    <name type="scientific">Pythium oligandrum</name>
    <name type="common">Mycoparasitic fungus</name>
    <dbReference type="NCBI Taxonomy" id="41045"/>
    <lineage>
        <taxon>Eukaryota</taxon>
        <taxon>Sar</taxon>
        <taxon>Stramenopiles</taxon>
        <taxon>Oomycota</taxon>
        <taxon>Peronosporomycetes</taxon>
        <taxon>Pythiales</taxon>
        <taxon>Pythiaceae</taxon>
        <taxon>Pythium</taxon>
    </lineage>
</organism>
<proteinExistence type="predicted"/>
<keyword evidence="5 6" id="KW-0472">Membrane</keyword>
<keyword evidence="10" id="KW-1185">Reference proteome</keyword>
<evidence type="ECO:0000256" key="1">
    <source>
        <dbReference type="ARBA" id="ARBA00004141"/>
    </source>
</evidence>
<dbReference type="CDD" id="cd09631">
    <property type="entry name" value="DOMON_DOH"/>
    <property type="match status" value="1"/>
</dbReference>
<feature type="transmembrane region" description="Helical" evidence="6">
    <location>
        <begin position="303"/>
        <end position="325"/>
    </location>
</feature>
<protein>
    <recommendedName>
        <fullName evidence="8">DOMON domain-containing protein</fullName>
    </recommendedName>
</protein>
<comment type="caution">
    <text evidence="9">The sequence shown here is derived from an EMBL/GenBank/DDBJ whole genome shotgun (WGS) entry which is preliminary data.</text>
</comment>
<dbReference type="PANTHER" id="PTHR11972:SF69">
    <property type="entry name" value="FERRIC REDUCTION OXIDASE 6-RELATED"/>
    <property type="match status" value="1"/>
</dbReference>
<dbReference type="EMBL" id="SPLM01000073">
    <property type="protein sequence ID" value="TMW62819.1"/>
    <property type="molecule type" value="Genomic_DNA"/>
</dbReference>
<dbReference type="Pfam" id="PF08030">
    <property type="entry name" value="NAD_binding_6"/>
    <property type="match status" value="1"/>
</dbReference>
<feature type="transmembrane region" description="Helical" evidence="6">
    <location>
        <begin position="273"/>
        <end position="291"/>
    </location>
</feature>
<feature type="signal peptide" evidence="7">
    <location>
        <begin position="1"/>
        <end position="21"/>
    </location>
</feature>
<keyword evidence="7" id="KW-0732">Signal</keyword>
<evidence type="ECO:0000256" key="2">
    <source>
        <dbReference type="ARBA" id="ARBA00022692"/>
    </source>
</evidence>
<dbReference type="AlphaFoldDB" id="A0A8K1FJ71"/>
<evidence type="ECO:0000313" key="10">
    <source>
        <dbReference type="Proteomes" id="UP000794436"/>
    </source>
</evidence>
<dbReference type="PANTHER" id="PTHR11972">
    <property type="entry name" value="NADPH OXIDASE"/>
    <property type="match status" value="1"/>
</dbReference>
<keyword evidence="4" id="KW-0560">Oxidoreductase</keyword>
<feature type="transmembrane region" description="Helical" evidence="6">
    <location>
        <begin position="422"/>
        <end position="442"/>
    </location>
</feature>
<evidence type="ECO:0000256" key="5">
    <source>
        <dbReference type="ARBA" id="ARBA00023136"/>
    </source>
</evidence>
<accession>A0A8K1FJ71</accession>
<feature type="transmembrane region" description="Helical" evidence="6">
    <location>
        <begin position="398"/>
        <end position="416"/>
    </location>
</feature>
<dbReference type="SUPFAM" id="SSF52343">
    <property type="entry name" value="Ferredoxin reductase-like, C-terminal NADP-linked domain"/>
    <property type="match status" value="1"/>
</dbReference>
<keyword evidence="2 6" id="KW-0812">Transmembrane</keyword>
<dbReference type="CDD" id="cd06186">
    <property type="entry name" value="NOX_Duox_like_FAD_NADP"/>
    <property type="match status" value="1"/>
</dbReference>
<comment type="subcellular location">
    <subcellularLocation>
        <location evidence="1">Membrane</location>
        <topology evidence="1">Multi-pass membrane protein</topology>
    </subcellularLocation>
</comment>
<dbReference type="OrthoDB" id="167398at2759"/>
<dbReference type="InterPro" id="IPR013121">
    <property type="entry name" value="Fe_red_NAD-bd_6"/>
</dbReference>
<evidence type="ECO:0000256" key="6">
    <source>
        <dbReference type="SAM" id="Phobius"/>
    </source>
</evidence>
<sequence length="723" mass="78720">MLRRFLTSTSALLAVAAAAIATPEICQSSAFKALTATPLGSSPLLVRSLVKGDQVCLEFTLSSSAPSDTEWFAVGLAATASMVNTPESNVMIYQKSVDVPESHVIGGYSSAEVVKESDQTFFAVHEASTAPLKFSYQRTLAASSKNDVVIDPTKEAQFIWAYGSSWPIRGHKSGTRGTEKYNFVSGASASADDDDDNFCKDNNCTAIVGGVAFLAMLVGGFVVTSLLRTTSVGHVLLHKTLATPPVKSTTNAPLASPWTMFVQNLADLRIGELLVMIVFLIAVVALAGLSSSKTGISKSGQTALLIMMFMLLPIAKIPLWTATFGSSFERIVKFHRWLGMLLSLITLIHLILAVDVVKPVSSEQYGEVIPLWGLLAFITFVAIGFTANEFMRRMFFDVFYLSHRVLSIIGFVFTILHAPKKIGPALLVPLVFYVLGLVNQWIKSYTTTYEASVSVHESTGTTTLILDSTDKTKQFAQKMNLCSYFWVKISTVSGIEWHPFSAIVTPNGDSIAFCMRAMGPNTKSFTAKMLEHGKSTYTLGVNLCGPFGRISVDVDQYDVIVLIGGGVGVTPLLSAINQRRLFAPKGSKALDWNILWSVRYTDDLLMTDKLMPSRDQLEYSASNGNVQQDAYEPLTDAGAASGLKVTWHCHCSEEKQDGYVTRANGDHLAYRAGIPVLDEYINSSRYMGRKVAVLACGPPTMTVEAQALAQKCGFDFHKEVFNW</sequence>
<dbReference type="Gene3D" id="3.40.50.80">
    <property type="entry name" value="Nucleotide-binding domain of ferredoxin-NADP reductase (FNR) module"/>
    <property type="match status" value="1"/>
</dbReference>
<evidence type="ECO:0000256" key="3">
    <source>
        <dbReference type="ARBA" id="ARBA00022989"/>
    </source>
</evidence>
<evidence type="ECO:0000256" key="4">
    <source>
        <dbReference type="ARBA" id="ARBA00023002"/>
    </source>
</evidence>
<dbReference type="Pfam" id="PF01794">
    <property type="entry name" value="Ferric_reduct"/>
    <property type="match status" value="1"/>
</dbReference>
<feature type="domain" description="DOMON" evidence="8">
    <location>
        <begin position="42"/>
        <end position="163"/>
    </location>
</feature>
<evidence type="ECO:0000313" key="9">
    <source>
        <dbReference type="EMBL" id="TMW62819.1"/>
    </source>
</evidence>
<gene>
    <name evidence="9" type="ORF">Poli38472_005437</name>
</gene>
<dbReference type="InterPro" id="IPR045266">
    <property type="entry name" value="DOH_DOMON"/>
</dbReference>